<gene>
    <name evidence="2" type="ORF">WMY93_025094</name>
</gene>
<evidence type="ECO:0000313" key="3">
    <source>
        <dbReference type="Proteomes" id="UP001460270"/>
    </source>
</evidence>
<keyword evidence="3" id="KW-1185">Reference proteome</keyword>
<evidence type="ECO:0000256" key="1">
    <source>
        <dbReference type="SAM" id="MobiDB-lite"/>
    </source>
</evidence>
<dbReference type="AlphaFoldDB" id="A0AAW0N6Z6"/>
<feature type="region of interest" description="Disordered" evidence="1">
    <location>
        <begin position="93"/>
        <end position="151"/>
    </location>
</feature>
<reference evidence="3" key="1">
    <citation type="submission" date="2024-04" db="EMBL/GenBank/DDBJ databases">
        <title>Salinicola lusitanus LLJ914,a marine bacterium isolated from the Okinawa Trough.</title>
        <authorList>
            <person name="Li J."/>
        </authorList>
    </citation>
    <scope>NUCLEOTIDE SEQUENCE [LARGE SCALE GENOMIC DNA]</scope>
</reference>
<comment type="caution">
    <text evidence="2">The sequence shown here is derived from an EMBL/GenBank/DDBJ whole genome shotgun (WGS) entry which is preliminary data.</text>
</comment>
<name>A0AAW0N6Z6_9GOBI</name>
<dbReference type="EMBL" id="JBBPFD010000018">
    <property type="protein sequence ID" value="KAK7889534.1"/>
    <property type="molecule type" value="Genomic_DNA"/>
</dbReference>
<evidence type="ECO:0000313" key="2">
    <source>
        <dbReference type="EMBL" id="KAK7889534.1"/>
    </source>
</evidence>
<dbReference type="Proteomes" id="UP001460270">
    <property type="component" value="Unassembled WGS sequence"/>
</dbReference>
<organism evidence="2 3">
    <name type="scientific">Mugilogobius chulae</name>
    <name type="common">yellowstripe goby</name>
    <dbReference type="NCBI Taxonomy" id="88201"/>
    <lineage>
        <taxon>Eukaryota</taxon>
        <taxon>Metazoa</taxon>
        <taxon>Chordata</taxon>
        <taxon>Craniata</taxon>
        <taxon>Vertebrata</taxon>
        <taxon>Euteleostomi</taxon>
        <taxon>Actinopterygii</taxon>
        <taxon>Neopterygii</taxon>
        <taxon>Teleostei</taxon>
        <taxon>Neoteleostei</taxon>
        <taxon>Acanthomorphata</taxon>
        <taxon>Gobiaria</taxon>
        <taxon>Gobiiformes</taxon>
        <taxon>Gobioidei</taxon>
        <taxon>Gobiidae</taxon>
        <taxon>Gobionellinae</taxon>
        <taxon>Mugilogobius</taxon>
    </lineage>
</organism>
<sequence>MPCRVLTLLSRSLTMGKRTRFKSKIDCWTQSQCSNSLNSPPAHCSSNHQSYIGLIKAGPGPHAVQSYSGVLFSPGTPLSSAAKNRFKAAAGDTAVTPNPIHPATLPGMCQSHPHSSDRAPGPSVGAWRKYEIEERKRRSGEMPWATSNTSS</sequence>
<protein>
    <submittedName>
        <fullName evidence="2">Uncharacterized protein</fullName>
    </submittedName>
</protein>
<feature type="compositionally biased region" description="Basic and acidic residues" evidence="1">
    <location>
        <begin position="128"/>
        <end position="140"/>
    </location>
</feature>
<proteinExistence type="predicted"/>
<accession>A0AAW0N6Z6</accession>